<feature type="compositionally biased region" description="Acidic residues" evidence="8">
    <location>
        <begin position="283"/>
        <end position="295"/>
    </location>
</feature>
<keyword evidence="6" id="KW-0539">Nucleus</keyword>
<dbReference type="AlphaFoldDB" id="A0A2J6QTD4"/>
<evidence type="ECO:0000259" key="9">
    <source>
        <dbReference type="PROSITE" id="PS50157"/>
    </source>
</evidence>
<dbReference type="PANTHER" id="PTHR40626">
    <property type="entry name" value="MIP31509P"/>
    <property type="match status" value="1"/>
</dbReference>
<feature type="compositionally biased region" description="Polar residues" evidence="8">
    <location>
        <begin position="97"/>
        <end position="116"/>
    </location>
</feature>
<dbReference type="FunFam" id="3.30.160.60:FF:000446">
    <property type="entry name" value="Zinc finger protein"/>
    <property type="match status" value="1"/>
</dbReference>
<dbReference type="GO" id="GO:0008270">
    <property type="term" value="F:zinc ion binding"/>
    <property type="evidence" value="ECO:0007669"/>
    <property type="project" value="UniProtKB-KW"/>
</dbReference>
<evidence type="ECO:0000313" key="11">
    <source>
        <dbReference type="Proteomes" id="UP000235786"/>
    </source>
</evidence>
<accession>A0A2J6QTD4</accession>
<name>A0A2J6QTD4_HYAVF</name>
<sequence length="845" mass="94071">MEGTPSGSGSRGAGKASSSSTKGSAKGPAKDSTKHKTTPTSSGQRFQCPRCPKNFSRIENLTRHQANHEEQGKFACPVCRKRFTRSDLLNRHRRIHGNQQESTKQPHVTQADYSGSTGPGFDNLVPRRSTSQDGSSNLSSLAPNNVYQTQIQPQGLTYAYQNPFQQNQVPGHHSTMLNTAPQAQGLTSLMEAALAPQVAASFSPGENINPLLWDGFMRFGENNSSYMGTYDADMSWTLDYLPAEQSPNYLLEDDLMNTFDDFGDNPYQFQSLQYEPPPAPNENDSEAEDEEDTTDWPDKVTRPEGSQRRAPRVVPVQQQLISWEPVLQEARASGLSPATIRPLDSVNDELRELMLSSLNGPNLRNEISRPEISDAMFPPAEALDFFIRLYIRYVQPRFPVLHLPTFDLYHSSPLLLITMMFVGSSHSTTDRGRFSRLFHEHLRIAIIRIQEIDKKFLRSIDNVLTYFLLCLAGTWSGSKNSYEFAEGGRGILVTACRRCRLLDCRPSASIEVETYLRPGVSQLEATWLAWAETEKRKRLGLSIYIYDCQYPTLFNNQPYVSKAETTNCAFPCAAAYWDAPTAESWKMVLGLAEAPPVTFYLHALNSCLLRKWIKPPPPIVPTSEFGKIVLMYALHTHIFEWRQSTSMLNPTGLQGTFGNVNSAYDIGEGLRERRRWLKDGLDSFAECYGGPGTSVGAALLVQLGYVALDVSLSDMHLVAGRSSNNNDASFAGENLKYWANSDIADSTMSHVYTMLELCHHCINIGAVADSSYEVAVCLFTGGMVCWAFAKLRLGLDVGEGGRKEQYLEQVRKASAALRQMGCWRMCSMFGTILAALEAKSSQARA</sequence>
<dbReference type="PROSITE" id="PS50157">
    <property type="entry name" value="ZINC_FINGER_C2H2_2"/>
    <property type="match status" value="2"/>
</dbReference>
<feature type="compositionally biased region" description="Polar residues" evidence="8">
    <location>
        <begin position="128"/>
        <end position="144"/>
    </location>
</feature>
<keyword evidence="11" id="KW-1185">Reference proteome</keyword>
<protein>
    <recommendedName>
        <fullName evidence="9">C2H2-type domain-containing protein</fullName>
    </recommendedName>
</protein>
<dbReference type="EMBL" id="KZ613973">
    <property type="protein sequence ID" value="PMD29519.1"/>
    <property type="molecule type" value="Genomic_DNA"/>
</dbReference>
<dbReference type="InterPro" id="IPR013087">
    <property type="entry name" value="Znf_C2H2_type"/>
</dbReference>
<evidence type="ECO:0000256" key="1">
    <source>
        <dbReference type="ARBA" id="ARBA00004123"/>
    </source>
</evidence>
<evidence type="ECO:0000256" key="4">
    <source>
        <dbReference type="ARBA" id="ARBA00022771"/>
    </source>
</evidence>
<dbReference type="GO" id="GO:0006351">
    <property type="term" value="P:DNA-templated transcription"/>
    <property type="evidence" value="ECO:0007669"/>
    <property type="project" value="InterPro"/>
</dbReference>
<dbReference type="GO" id="GO:0000785">
    <property type="term" value="C:chromatin"/>
    <property type="evidence" value="ECO:0007669"/>
    <property type="project" value="TreeGrafter"/>
</dbReference>
<evidence type="ECO:0000256" key="2">
    <source>
        <dbReference type="ARBA" id="ARBA00022723"/>
    </source>
</evidence>
<keyword evidence="2" id="KW-0479">Metal-binding</keyword>
<evidence type="ECO:0000313" key="10">
    <source>
        <dbReference type="EMBL" id="PMD29519.1"/>
    </source>
</evidence>
<feature type="compositionally biased region" description="Low complexity" evidence="8">
    <location>
        <begin position="13"/>
        <end position="27"/>
    </location>
</feature>
<evidence type="ECO:0000256" key="6">
    <source>
        <dbReference type="ARBA" id="ARBA00023242"/>
    </source>
</evidence>
<dbReference type="InterPro" id="IPR051059">
    <property type="entry name" value="VerF-like"/>
</dbReference>
<feature type="domain" description="C2H2-type" evidence="9">
    <location>
        <begin position="74"/>
        <end position="101"/>
    </location>
</feature>
<reference evidence="10 11" key="1">
    <citation type="submission" date="2016-04" db="EMBL/GenBank/DDBJ databases">
        <title>A degradative enzymes factory behind the ericoid mycorrhizal symbiosis.</title>
        <authorList>
            <consortium name="DOE Joint Genome Institute"/>
            <person name="Martino E."/>
            <person name="Morin E."/>
            <person name="Grelet G."/>
            <person name="Kuo A."/>
            <person name="Kohler A."/>
            <person name="Daghino S."/>
            <person name="Barry K."/>
            <person name="Choi C."/>
            <person name="Cichocki N."/>
            <person name="Clum A."/>
            <person name="Copeland A."/>
            <person name="Hainaut M."/>
            <person name="Haridas S."/>
            <person name="Labutti K."/>
            <person name="Lindquist E."/>
            <person name="Lipzen A."/>
            <person name="Khouja H.-R."/>
            <person name="Murat C."/>
            <person name="Ohm R."/>
            <person name="Olson A."/>
            <person name="Spatafora J."/>
            <person name="Veneault-Fourrey C."/>
            <person name="Henrissat B."/>
            <person name="Grigoriev I."/>
            <person name="Martin F."/>
            <person name="Perotto S."/>
        </authorList>
    </citation>
    <scope>NUCLEOTIDE SEQUENCE [LARGE SCALE GENOMIC DNA]</scope>
    <source>
        <strain evidence="10 11">F</strain>
    </source>
</reference>
<dbReference type="OrthoDB" id="1405595at2759"/>
<feature type="compositionally biased region" description="Basic and acidic residues" evidence="8">
    <location>
        <begin position="296"/>
        <end position="307"/>
    </location>
</feature>
<keyword evidence="5" id="KW-0862">Zinc</keyword>
<proteinExistence type="predicted"/>
<dbReference type="SUPFAM" id="SSF57667">
    <property type="entry name" value="beta-beta-alpha zinc fingers"/>
    <property type="match status" value="1"/>
</dbReference>
<feature type="region of interest" description="Disordered" evidence="8">
    <location>
        <begin position="266"/>
        <end position="313"/>
    </location>
</feature>
<dbReference type="GO" id="GO:0005634">
    <property type="term" value="C:nucleus"/>
    <property type="evidence" value="ECO:0007669"/>
    <property type="project" value="UniProtKB-SubCell"/>
</dbReference>
<dbReference type="InterPro" id="IPR007219">
    <property type="entry name" value="XnlR_reg_dom"/>
</dbReference>
<evidence type="ECO:0000256" key="5">
    <source>
        <dbReference type="ARBA" id="ARBA00022833"/>
    </source>
</evidence>
<dbReference type="Gene3D" id="3.30.160.60">
    <property type="entry name" value="Classic Zinc Finger"/>
    <property type="match status" value="1"/>
</dbReference>
<dbReference type="STRING" id="1149755.A0A2J6QTD4"/>
<keyword evidence="4 7" id="KW-0863">Zinc-finger</keyword>
<evidence type="ECO:0000256" key="7">
    <source>
        <dbReference type="PROSITE-ProRule" id="PRU00042"/>
    </source>
</evidence>
<gene>
    <name evidence="10" type="ORF">L207DRAFT_236673</name>
</gene>
<dbReference type="CDD" id="cd12148">
    <property type="entry name" value="fungal_TF_MHR"/>
    <property type="match status" value="1"/>
</dbReference>
<feature type="region of interest" description="Disordered" evidence="8">
    <location>
        <begin position="1"/>
        <end position="51"/>
    </location>
</feature>
<dbReference type="PANTHER" id="PTHR40626:SF35">
    <property type="entry name" value="FINGER DOMAIN PROTEIN, PUTATIVE-RELATED"/>
    <property type="match status" value="1"/>
</dbReference>
<keyword evidence="3" id="KW-0677">Repeat</keyword>
<feature type="domain" description="C2H2-type" evidence="9">
    <location>
        <begin position="46"/>
        <end position="73"/>
    </location>
</feature>
<dbReference type="Pfam" id="PF04082">
    <property type="entry name" value="Fungal_trans"/>
    <property type="match status" value="1"/>
</dbReference>
<comment type="subcellular location">
    <subcellularLocation>
        <location evidence="1">Nucleus</location>
    </subcellularLocation>
</comment>
<evidence type="ECO:0000256" key="8">
    <source>
        <dbReference type="SAM" id="MobiDB-lite"/>
    </source>
</evidence>
<dbReference type="GO" id="GO:0000981">
    <property type="term" value="F:DNA-binding transcription factor activity, RNA polymerase II-specific"/>
    <property type="evidence" value="ECO:0007669"/>
    <property type="project" value="InterPro"/>
</dbReference>
<dbReference type="PROSITE" id="PS00028">
    <property type="entry name" value="ZINC_FINGER_C2H2_1"/>
    <property type="match status" value="2"/>
</dbReference>
<dbReference type="InterPro" id="IPR036236">
    <property type="entry name" value="Znf_C2H2_sf"/>
</dbReference>
<organism evidence="10 11">
    <name type="scientific">Hyaloscypha variabilis (strain UAMH 11265 / GT02V1 / F)</name>
    <name type="common">Meliniomyces variabilis</name>
    <dbReference type="NCBI Taxonomy" id="1149755"/>
    <lineage>
        <taxon>Eukaryota</taxon>
        <taxon>Fungi</taxon>
        <taxon>Dikarya</taxon>
        <taxon>Ascomycota</taxon>
        <taxon>Pezizomycotina</taxon>
        <taxon>Leotiomycetes</taxon>
        <taxon>Helotiales</taxon>
        <taxon>Hyaloscyphaceae</taxon>
        <taxon>Hyaloscypha</taxon>
        <taxon>Hyaloscypha variabilis</taxon>
    </lineage>
</organism>
<evidence type="ECO:0000256" key="3">
    <source>
        <dbReference type="ARBA" id="ARBA00022737"/>
    </source>
</evidence>
<feature type="region of interest" description="Disordered" evidence="8">
    <location>
        <begin position="95"/>
        <end position="144"/>
    </location>
</feature>
<dbReference type="Pfam" id="PF00096">
    <property type="entry name" value="zf-C2H2"/>
    <property type="match status" value="2"/>
</dbReference>
<dbReference type="Proteomes" id="UP000235786">
    <property type="component" value="Unassembled WGS sequence"/>
</dbReference>
<dbReference type="SMART" id="SM00355">
    <property type="entry name" value="ZnF_C2H2"/>
    <property type="match status" value="2"/>
</dbReference>
<dbReference type="GO" id="GO:0000978">
    <property type="term" value="F:RNA polymerase II cis-regulatory region sequence-specific DNA binding"/>
    <property type="evidence" value="ECO:0007669"/>
    <property type="project" value="InterPro"/>
</dbReference>